<evidence type="ECO:0000256" key="8">
    <source>
        <dbReference type="ARBA" id="ARBA00023136"/>
    </source>
</evidence>
<keyword evidence="6 11" id="KW-1133">Transmembrane helix</keyword>
<protein>
    <recommendedName>
        <fullName evidence="2">Cytochrome c1</fullName>
    </recommendedName>
</protein>
<dbReference type="PRINTS" id="PR00603">
    <property type="entry name" value="CYTOCHROMEC1"/>
</dbReference>
<keyword evidence="8 11" id="KW-0472">Membrane</keyword>
<dbReference type="AlphaFoldDB" id="A0A4Y6VAH0"/>
<comment type="subcellular location">
    <subcellularLocation>
        <location evidence="1">Membrane</location>
    </subcellularLocation>
</comment>
<feature type="binding site" description="covalent" evidence="9">
    <location>
        <position position="42"/>
    </location>
    <ligand>
        <name>heme c</name>
        <dbReference type="ChEBI" id="CHEBI:61717"/>
    </ligand>
</feature>
<evidence type="ECO:0000256" key="4">
    <source>
        <dbReference type="ARBA" id="ARBA00022692"/>
    </source>
</evidence>
<feature type="chain" id="PRO_5021408459" description="Cytochrome c1" evidence="12">
    <location>
        <begin position="25"/>
        <end position="231"/>
    </location>
</feature>
<feature type="signal peptide" evidence="12">
    <location>
        <begin position="1"/>
        <end position="24"/>
    </location>
</feature>
<feature type="region of interest" description="Disordered" evidence="10">
    <location>
        <begin position="71"/>
        <end position="93"/>
    </location>
</feature>
<dbReference type="OrthoDB" id="9808471at2"/>
<evidence type="ECO:0000256" key="5">
    <source>
        <dbReference type="ARBA" id="ARBA00022723"/>
    </source>
</evidence>
<evidence type="ECO:0000256" key="3">
    <source>
        <dbReference type="ARBA" id="ARBA00022617"/>
    </source>
</evidence>
<dbReference type="GO" id="GO:0046872">
    <property type="term" value="F:metal ion binding"/>
    <property type="evidence" value="ECO:0007669"/>
    <property type="project" value="UniProtKB-KW"/>
</dbReference>
<feature type="binding site" description="covalent" evidence="9">
    <location>
        <position position="163"/>
    </location>
    <ligand>
        <name>heme c</name>
        <dbReference type="ChEBI" id="CHEBI:61717"/>
    </ligand>
</feature>
<sequence>MQTHPTKILVASLAAFFWAQNAHAKTPEQRGFEVYQHVCSTCHSMDHVRFQDLHSLGISVDDIKAYAASKQIPDGLDDDGEPKTRPGKPNDVIGSPYPSPSMGRMANHGILPPDFSRIALTHPGGAAWIEHMLQSFTTSPDKNIHVPLGAYQNTATKLGYIMMPPPLHENGVHYTDGTKATVPQMAQDVAAFLDATAHPHQTSRKNIGWGILVYLAIMTLLTAVLKRRVWR</sequence>
<keyword evidence="12" id="KW-0732">Signal</keyword>
<dbReference type="SUPFAM" id="SSF46626">
    <property type="entry name" value="Cytochrome c"/>
    <property type="match status" value="1"/>
</dbReference>
<keyword evidence="4 11" id="KW-0812">Transmembrane</keyword>
<gene>
    <name evidence="13" type="ORF">D5366_10170</name>
</gene>
<dbReference type="Gene3D" id="1.10.760.10">
    <property type="entry name" value="Cytochrome c-like domain"/>
    <property type="match status" value="1"/>
</dbReference>
<dbReference type="GO" id="GO:0020037">
    <property type="term" value="F:heme binding"/>
    <property type="evidence" value="ECO:0007669"/>
    <property type="project" value="InterPro"/>
</dbReference>
<dbReference type="Proteomes" id="UP000317214">
    <property type="component" value="Chromosome"/>
</dbReference>
<keyword evidence="7 9" id="KW-0408">Iron</keyword>
<dbReference type="EMBL" id="CP032485">
    <property type="protein sequence ID" value="QDH25516.1"/>
    <property type="molecule type" value="Genomic_DNA"/>
</dbReference>
<evidence type="ECO:0000313" key="14">
    <source>
        <dbReference type="Proteomes" id="UP000317214"/>
    </source>
</evidence>
<evidence type="ECO:0000256" key="9">
    <source>
        <dbReference type="PIRSR" id="PIRSR602326-1"/>
    </source>
</evidence>
<feature type="transmembrane region" description="Helical" evidence="11">
    <location>
        <begin position="207"/>
        <end position="225"/>
    </location>
</feature>
<proteinExistence type="predicted"/>
<evidence type="ECO:0000313" key="13">
    <source>
        <dbReference type="EMBL" id="QDH25516.1"/>
    </source>
</evidence>
<keyword evidence="3 9" id="KW-0349">Heme</keyword>
<dbReference type="KEGG" id="ntn:D5366_10170"/>
<comment type="cofactor">
    <cofactor evidence="9">
        <name>heme c</name>
        <dbReference type="ChEBI" id="CHEBI:61717"/>
    </cofactor>
    <text evidence="9">Binds 1 heme c group covalently per subunit.</text>
</comment>
<dbReference type="GO" id="GO:0009055">
    <property type="term" value="F:electron transfer activity"/>
    <property type="evidence" value="ECO:0007669"/>
    <property type="project" value="InterPro"/>
</dbReference>
<dbReference type="RefSeq" id="WP_141493496.1">
    <property type="nucleotide sequence ID" value="NZ_CP032485.1"/>
</dbReference>
<dbReference type="InterPro" id="IPR002326">
    <property type="entry name" value="Cyt_c1"/>
</dbReference>
<dbReference type="PANTHER" id="PTHR10266">
    <property type="entry name" value="CYTOCHROME C1"/>
    <property type="match status" value="1"/>
</dbReference>
<keyword evidence="5 9" id="KW-0479">Metal-binding</keyword>
<organism evidence="13 14">
    <name type="scientific">Neokomagataea tanensis</name>
    <dbReference type="NCBI Taxonomy" id="661191"/>
    <lineage>
        <taxon>Bacteria</taxon>
        <taxon>Pseudomonadati</taxon>
        <taxon>Pseudomonadota</taxon>
        <taxon>Alphaproteobacteria</taxon>
        <taxon>Acetobacterales</taxon>
        <taxon>Acetobacteraceae</taxon>
        <taxon>Neokomagataea</taxon>
    </lineage>
</organism>
<name>A0A4Y6VAH0_9PROT</name>
<accession>A0A4Y6VAH0</accession>
<evidence type="ECO:0000256" key="6">
    <source>
        <dbReference type="ARBA" id="ARBA00022989"/>
    </source>
</evidence>
<dbReference type="GO" id="GO:0016020">
    <property type="term" value="C:membrane"/>
    <property type="evidence" value="ECO:0007669"/>
    <property type="project" value="UniProtKB-SubCell"/>
</dbReference>
<evidence type="ECO:0000256" key="10">
    <source>
        <dbReference type="SAM" id="MobiDB-lite"/>
    </source>
</evidence>
<keyword evidence="14" id="KW-1185">Reference proteome</keyword>
<dbReference type="Pfam" id="PF02167">
    <property type="entry name" value="Cytochrom_C1"/>
    <property type="match status" value="1"/>
</dbReference>
<evidence type="ECO:0000256" key="11">
    <source>
        <dbReference type="SAM" id="Phobius"/>
    </source>
</evidence>
<evidence type="ECO:0000256" key="12">
    <source>
        <dbReference type="SAM" id="SignalP"/>
    </source>
</evidence>
<dbReference type="InterPro" id="IPR036909">
    <property type="entry name" value="Cyt_c-like_dom_sf"/>
</dbReference>
<evidence type="ECO:0000256" key="7">
    <source>
        <dbReference type="ARBA" id="ARBA00023004"/>
    </source>
</evidence>
<reference evidence="13 14" key="1">
    <citation type="submission" date="2018-09" db="EMBL/GenBank/DDBJ databases">
        <title>The complete genome sequence of Neokomagataea tanensis NBRC 106556(T).</title>
        <authorList>
            <person name="Chua K.-O."/>
            <person name="See-Too W.-S."/>
            <person name="Hong K.-W."/>
            <person name="Yin W.-F."/>
            <person name="Chan K.-G."/>
        </authorList>
    </citation>
    <scope>NUCLEOTIDE SEQUENCE [LARGE SCALE GENOMIC DNA]</scope>
    <source>
        <strain evidence="14">AH13 \ NBRC 106556</strain>
    </source>
</reference>
<evidence type="ECO:0000256" key="2">
    <source>
        <dbReference type="ARBA" id="ARBA00016165"/>
    </source>
</evidence>
<dbReference type="PANTHER" id="PTHR10266:SF3">
    <property type="entry name" value="CYTOCHROME C1, HEME PROTEIN, MITOCHONDRIAL"/>
    <property type="match status" value="1"/>
</dbReference>
<evidence type="ECO:0000256" key="1">
    <source>
        <dbReference type="ARBA" id="ARBA00004370"/>
    </source>
</evidence>
<feature type="binding site" description="covalent" evidence="9">
    <location>
        <position position="39"/>
    </location>
    <ligand>
        <name>heme c</name>
        <dbReference type="ChEBI" id="CHEBI:61717"/>
    </ligand>
</feature>
<feature type="binding site" description="covalent" evidence="9">
    <location>
        <position position="43"/>
    </location>
    <ligand>
        <name>heme c</name>
        <dbReference type="ChEBI" id="CHEBI:61717"/>
    </ligand>
</feature>